<organism evidence="2 3">
    <name type="scientific">Triangularia verruculosa</name>
    <dbReference type="NCBI Taxonomy" id="2587418"/>
    <lineage>
        <taxon>Eukaryota</taxon>
        <taxon>Fungi</taxon>
        <taxon>Dikarya</taxon>
        <taxon>Ascomycota</taxon>
        <taxon>Pezizomycotina</taxon>
        <taxon>Sordariomycetes</taxon>
        <taxon>Sordariomycetidae</taxon>
        <taxon>Sordariales</taxon>
        <taxon>Podosporaceae</taxon>
        <taxon>Triangularia</taxon>
    </lineage>
</organism>
<feature type="region of interest" description="Disordered" evidence="1">
    <location>
        <begin position="43"/>
        <end position="67"/>
    </location>
</feature>
<sequence>MQSPKLYPNKATSQTEQIPAPRLVRTRARSSYNCKLMEGAHIQLDRGDNMHRDRSSLSRASPTPSPYAVEDDLLGMGAWASTIPYPEVPTSSVRVDTAQRGIPDSARARLLLCGQYIHDIRMLSSSSQPNTVGMPYDARNRISLEQHVRVERRRVEYGMLERYLEEPCGLLISIDSKRTEGHDG</sequence>
<evidence type="ECO:0000256" key="1">
    <source>
        <dbReference type="SAM" id="MobiDB-lite"/>
    </source>
</evidence>
<dbReference type="Proteomes" id="UP001303160">
    <property type="component" value="Unassembled WGS sequence"/>
</dbReference>
<evidence type="ECO:0000313" key="2">
    <source>
        <dbReference type="EMBL" id="KAK4197780.1"/>
    </source>
</evidence>
<reference evidence="2" key="2">
    <citation type="submission" date="2023-05" db="EMBL/GenBank/DDBJ databases">
        <authorList>
            <consortium name="Lawrence Berkeley National Laboratory"/>
            <person name="Steindorff A."/>
            <person name="Hensen N."/>
            <person name="Bonometti L."/>
            <person name="Westerberg I."/>
            <person name="Brannstrom I.O."/>
            <person name="Guillou S."/>
            <person name="Cros-Aarteil S."/>
            <person name="Calhoun S."/>
            <person name="Haridas S."/>
            <person name="Kuo A."/>
            <person name="Mondo S."/>
            <person name="Pangilinan J."/>
            <person name="Riley R."/>
            <person name="Labutti K."/>
            <person name="Andreopoulos B."/>
            <person name="Lipzen A."/>
            <person name="Chen C."/>
            <person name="Yanf M."/>
            <person name="Daum C."/>
            <person name="Ng V."/>
            <person name="Clum A."/>
            <person name="Ohm R."/>
            <person name="Martin F."/>
            <person name="Silar P."/>
            <person name="Natvig D."/>
            <person name="Lalanne C."/>
            <person name="Gautier V."/>
            <person name="Ament-Velasquez S.L."/>
            <person name="Kruys A."/>
            <person name="Hutchinson M.I."/>
            <person name="Powell A.J."/>
            <person name="Barry K."/>
            <person name="Miller A.N."/>
            <person name="Grigoriev I.V."/>
            <person name="Debuchy R."/>
            <person name="Gladieux P."/>
            <person name="Thoren M.H."/>
            <person name="Johannesson H."/>
        </authorList>
    </citation>
    <scope>NUCLEOTIDE SEQUENCE</scope>
    <source>
        <strain evidence="2">CBS 315.58</strain>
    </source>
</reference>
<keyword evidence="3" id="KW-1185">Reference proteome</keyword>
<dbReference type="AlphaFoldDB" id="A0AAN6XE69"/>
<accession>A0AAN6XE69</accession>
<feature type="compositionally biased region" description="Basic and acidic residues" evidence="1">
    <location>
        <begin position="43"/>
        <end position="56"/>
    </location>
</feature>
<reference evidence="2" key="1">
    <citation type="journal article" date="2023" name="Mol. Phylogenet. Evol.">
        <title>Genome-scale phylogeny and comparative genomics of the fungal order Sordariales.</title>
        <authorList>
            <person name="Hensen N."/>
            <person name="Bonometti L."/>
            <person name="Westerberg I."/>
            <person name="Brannstrom I.O."/>
            <person name="Guillou S."/>
            <person name="Cros-Aarteil S."/>
            <person name="Calhoun S."/>
            <person name="Haridas S."/>
            <person name="Kuo A."/>
            <person name="Mondo S."/>
            <person name="Pangilinan J."/>
            <person name="Riley R."/>
            <person name="LaButti K."/>
            <person name="Andreopoulos B."/>
            <person name="Lipzen A."/>
            <person name="Chen C."/>
            <person name="Yan M."/>
            <person name="Daum C."/>
            <person name="Ng V."/>
            <person name="Clum A."/>
            <person name="Steindorff A."/>
            <person name="Ohm R.A."/>
            <person name="Martin F."/>
            <person name="Silar P."/>
            <person name="Natvig D.O."/>
            <person name="Lalanne C."/>
            <person name="Gautier V."/>
            <person name="Ament-Velasquez S.L."/>
            <person name="Kruys A."/>
            <person name="Hutchinson M.I."/>
            <person name="Powell A.J."/>
            <person name="Barry K."/>
            <person name="Miller A.N."/>
            <person name="Grigoriev I.V."/>
            <person name="Debuchy R."/>
            <person name="Gladieux P."/>
            <person name="Hiltunen Thoren M."/>
            <person name="Johannesson H."/>
        </authorList>
    </citation>
    <scope>NUCLEOTIDE SEQUENCE</scope>
    <source>
        <strain evidence="2">CBS 315.58</strain>
    </source>
</reference>
<dbReference type="EMBL" id="MU863956">
    <property type="protein sequence ID" value="KAK4197780.1"/>
    <property type="molecule type" value="Genomic_DNA"/>
</dbReference>
<comment type="caution">
    <text evidence="2">The sequence shown here is derived from an EMBL/GenBank/DDBJ whole genome shotgun (WGS) entry which is preliminary data.</text>
</comment>
<gene>
    <name evidence="2" type="ORF">QBC40DRAFT_180195</name>
</gene>
<evidence type="ECO:0000313" key="3">
    <source>
        <dbReference type="Proteomes" id="UP001303160"/>
    </source>
</evidence>
<protein>
    <submittedName>
        <fullName evidence="2">Uncharacterized protein</fullName>
    </submittedName>
</protein>
<feature type="region of interest" description="Disordered" evidence="1">
    <location>
        <begin position="1"/>
        <end position="20"/>
    </location>
</feature>
<proteinExistence type="predicted"/>
<name>A0AAN6XE69_9PEZI</name>